<gene>
    <name evidence="4" type="primary">RvY_00846-1</name>
    <name evidence="4" type="synonym">RvY_00846.1</name>
    <name evidence="4" type="ORF">RvY_00846</name>
</gene>
<dbReference type="PRINTS" id="PR00081">
    <property type="entry name" value="GDHRDH"/>
</dbReference>
<dbReference type="SUPFAM" id="SSF51735">
    <property type="entry name" value="NAD(P)-binding Rossmann-fold domains"/>
    <property type="match status" value="1"/>
</dbReference>
<reference evidence="4 5" key="1">
    <citation type="journal article" date="2016" name="Nat. Commun.">
        <title>Extremotolerant tardigrade genome and improved radiotolerance of human cultured cells by tardigrade-unique protein.</title>
        <authorList>
            <person name="Hashimoto T."/>
            <person name="Horikawa D.D."/>
            <person name="Saito Y."/>
            <person name="Kuwahara H."/>
            <person name="Kozuka-Hata H."/>
            <person name="Shin-I T."/>
            <person name="Minakuchi Y."/>
            <person name="Ohishi K."/>
            <person name="Motoyama A."/>
            <person name="Aizu T."/>
            <person name="Enomoto A."/>
            <person name="Kondo K."/>
            <person name="Tanaka S."/>
            <person name="Hara Y."/>
            <person name="Koshikawa S."/>
            <person name="Sagara H."/>
            <person name="Miura T."/>
            <person name="Yokobori S."/>
            <person name="Miyagawa K."/>
            <person name="Suzuki Y."/>
            <person name="Kubo T."/>
            <person name="Oyama M."/>
            <person name="Kohara Y."/>
            <person name="Fujiyama A."/>
            <person name="Arakawa K."/>
            <person name="Katayama T."/>
            <person name="Toyoda A."/>
            <person name="Kunieda T."/>
        </authorList>
    </citation>
    <scope>NUCLEOTIDE SEQUENCE [LARGE SCALE GENOMIC DNA]</scope>
    <source>
        <strain evidence="4 5">YOKOZUNA-1</strain>
    </source>
</reference>
<dbReference type="AlphaFoldDB" id="A0A1D1UI79"/>
<keyword evidence="5" id="KW-1185">Reference proteome</keyword>
<dbReference type="OrthoDB" id="1933717at2759"/>
<dbReference type="Proteomes" id="UP000186922">
    <property type="component" value="Unassembled WGS sequence"/>
</dbReference>
<dbReference type="PANTHER" id="PTHR43115:SF4">
    <property type="entry name" value="DEHYDROGENASE_REDUCTASE SDR FAMILY MEMBER 11"/>
    <property type="match status" value="1"/>
</dbReference>
<dbReference type="Pfam" id="PF00106">
    <property type="entry name" value="adh_short"/>
    <property type="match status" value="1"/>
</dbReference>
<comment type="similarity">
    <text evidence="1 3">Belongs to the short-chain dehydrogenases/reductases (SDR) family.</text>
</comment>
<dbReference type="InterPro" id="IPR002347">
    <property type="entry name" value="SDR_fam"/>
</dbReference>
<dbReference type="Gene3D" id="3.40.50.720">
    <property type="entry name" value="NAD(P)-binding Rossmann-like Domain"/>
    <property type="match status" value="1"/>
</dbReference>
<organism evidence="4 5">
    <name type="scientific">Ramazzottius varieornatus</name>
    <name type="common">Water bear</name>
    <name type="synonym">Tardigrade</name>
    <dbReference type="NCBI Taxonomy" id="947166"/>
    <lineage>
        <taxon>Eukaryota</taxon>
        <taxon>Metazoa</taxon>
        <taxon>Ecdysozoa</taxon>
        <taxon>Tardigrada</taxon>
        <taxon>Eutardigrada</taxon>
        <taxon>Parachela</taxon>
        <taxon>Hypsibioidea</taxon>
        <taxon>Ramazzottiidae</taxon>
        <taxon>Ramazzottius</taxon>
    </lineage>
</organism>
<comment type="caution">
    <text evidence="4">The sequence shown here is derived from an EMBL/GenBank/DDBJ whole genome shotgun (WGS) entry which is preliminary data.</text>
</comment>
<evidence type="ECO:0000256" key="3">
    <source>
        <dbReference type="RuleBase" id="RU000363"/>
    </source>
</evidence>
<dbReference type="GO" id="GO:0016616">
    <property type="term" value="F:oxidoreductase activity, acting on the CH-OH group of donors, NAD or NADP as acceptor"/>
    <property type="evidence" value="ECO:0007669"/>
    <property type="project" value="UniProtKB-ARBA"/>
</dbReference>
<evidence type="ECO:0000256" key="2">
    <source>
        <dbReference type="ARBA" id="ARBA00023002"/>
    </source>
</evidence>
<evidence type="ECO:0000256" key="1">
    <source>
        <dbReference type="ARBA" id="ARBA00006484"/>
    </source>
</evidence>
<protein>
    <recommendedName>
        <fullName evidence="6">Dehydrogenase/reductase SDR family member 11</fullName>
    </recommendedName>
</protein>
<dbReference type="EMBL" id="BDGG01000001">
    <property type="protein sequence ID" value="GAU88085.1"/>
    <property type="molecule type" value="Genomic_DNA"/>
</dbReference>
<dbReference type="InterPro" id="IPR036291">
    <property type="entry name" value="NAD(P)-bd_dom_sf"/>
</dbReference>
<sequence length="265" mass="28996">MERWRGRTVLVTGASAGIGYAIAQTLCRSGMNVIGCARRSEKVQQLAASMKGTSGAGSMTALKCDFYKEEEILAMFEEIEVKFKHVDILVNNAGLGHADDLITGRTDKWKQMLDVNIMALSICTREALRLMRNAGVDDGHVINLNSTAGHSVGSSPVSHFYTGTKHMVTALTKALNSELRQRKSKIRVTSLSPGIVDTEFADVRKAASDQQNEDTKKHLEQFHAYRDSVQPLTSQDIADAVLYIVGVPPHVNIRELTLAPTDQAV</sequence>
<name>A0A1D1UI79_RAMVA</name>
<evidence type="ECO:0000313" key="5">
    <source>
        <dbReference type="Proteomes" id="UP000186922"/>
    </source>
</evidence>
<proteinExistence type="inferred from homology"/>
<dbReference type="PRINTS" id="PR00080">
    <property type="entry name" value="SDRFAMILY"/>
</dbReference>
<evidence type="ECO:0008006" key="6">
    <source>
        <dbReference type="Google" id="ProtNLM"/>
    </source>
</evidence>
<evidence type="ECO:0000313" key="4">
    <source>
        <dbReference type="EMBL" id="GAU88085.1"/>
    </source>
</evidence>
<dbReference type="STRING" id="947166.A0A1D1UI79"/>
<dbReference type="FunFam" id="3.40.50.720:FF:000047">
    <property type="entry name" value="NADP-dependent L-serine/L-allo-threonine dehydrogenase"/>
    <property type="match status" value="1"/>
</dbReference>
<dbReference type="PANTHER" id="PTHR43115">
    <property type="entry name" value="DEHYDROGENASE/REDUCTASE SDR FAMILY MEMBER 11"/>
    <property type="match status" value="1"/>
</dbReference>
<accession>A0A1D1UI79</accession>
<keyword evidence="2" id="KW-0560">Oxidoreductase</keyword>